<dbReference type="EMBL" id="KZ559656">
    <property type="protein sequence ID" value="PLN75287.1"/>
    <property type="molecule type" value="Genomic_DNA"/>
</dbReference>
<proteinExistence type="predicted"/>
<sequence>MSNREDVVTGGSPNSAGFFDHSNRHENHNHSGSPTQNDNSCFWSHSTAAPVLSLALSNLDRQTPMMPYFAMASMGPTGGPSITTPQPRQQEDNILLNSGVNPTSRLPRGVDYATLLSNGPVETPAGTQGVPPRFHQLVSGPICSEDDNLSSQNSDSQPSHLRCRWIGCSNSKPFARLGDLVRHIKTLHILPGAFHCKICACTRVFNRLDNLNAHIKQCHGHA</sequence>
<evidence type="ECO:0000256" key="1">
    <source>
        <dbReference type="PROSITE-ProRule" id="PRU00042"/>
    </source>
</evidence>
<dbReference type="InterPro" id="IPR013087">
    <property type="entry name" value="Znf_C2H2_type"/>
</dbReference>
<dbReference type="GO" id="GO:0008270">
    <property type="term" value="F:zinc ion binding"/>
    <property type="evidence" value="ECO:0007669"/>
    <property type="project" value="UniProtKB-KW"/>
</dbReference>
<accession>A0A2J5HEK7</accession>
<keyword evidence="5" id="KW-1185">Reference proteome</keyword>
<gene>
    <name evidence="4" type="ORF">BDW42DRAFT_181000</name>
</gene>
<evidence type="ECO:0000313" key="5">
    <source>
        <dbReference type="Proteomes" id="UP000235023"/>
    </source>
</evidence>
<dbReference type="OrthoDB" id="2687452at2759"/>
<keyword evidence="1" id="KW-0863">Zinc-finger</keyword>
<dbReference type="Gene3D" id="3.30.160.60">
    <property type="entry name" value="Classic Zinc Finger"/>
    <property type="match status" value="1"/>
</dbReference>
<evidence type="ECO:0000313" key="4">
    <source>
        <dbReference type="EMBL" id="PLN75287.1"/>
    </source>
</evidence>
<protein>
    <recommendedName>
        <fullName evidence="3">C2H2-type domain-containing protein</fullName>
    </recommendedName>
</protein>
<reference evidence="5" key="1">
    <citation type="submission" date="2017-12" db="EMBL/GenBank/DDBJ databases">
        <authorList>
            <consortium name="DOE Joint Genome Institute"/>
            <person name="Mondo S.J."/>
            <person name="Kjaerbolling I."/>
            <person name="Vesth T.C."/>
            <person name="Frisvad J.C."/>
            <person name="Nybo J.L."/>
            <person name="Theobald S."/>
            <person name="Kuo A."/>
            <person name="Bowyer P."/>
            <person name="Matsuda Y."/>
            <person name="Lyhne E.K."/>
            <person name="Kogle M.E."/>
            <person name="Clum A."/>
            <person name="Lipzen A."/>
            <person name="Salamov A."/>
            <person name="Ngan C.Y."/>
            <person name="Daum C."/>
            <person name="Chiniquy J."/>
            <person name="Barry K."/>
            <person name="LaButti K."/>
            <person name="Haridas S."/>
            <person name="Simmons B.A."/>
            <person name="Magnuson J.K."/>
            <person name="Mortensen U.H."/>
            <person name="Larsen T.O."/>
            <person name="Grigoriev I.V."/>
            <person name="Baker S.E."/>
            <person name="Andersen M.R."/>
            <person name="Nordberg H.P."/>
            <person name="Cantor M.N."/>
            <person name="Hua S.X."/>
        </authorList>
    </citation>
    <scope>NUCLEOTIDE SEQUENCE [LARGE SCALE GENOMIC DNA]</scope>
    <source>
        <strain evidence="5">IBT 19404</strain>
    </source>
</reference>
<organism evidence="4 5">
    <name type="scientific">Aspergillus taichungensis</name>
    <dbReference type="NCBI Taxonomy" id="482145"/>
    <lineage>
        <taxon>Eukaryota</taxon>
        <taxon>Fungi</taxon>
        <taxon>Dikarya</taxon>
        <taxon>Ascomycota</taxon>
        <taxon>Pezizomycotina</taxon>
        <taxon>Eurotiomycetes</taxon>
        <taxon>Eurotiomycetidae</taxon>
        <taxon>Eurotiales</taxon>
        <taxon>Aspergillaceae</taxon>
        <taxon>Aspergillus</taxon>
        <taxon>Aspergillus subgen. Circumdati</taxon>
    </lineage>
</organism>
<evidence type="ECO:0000256" key="2">
    <source>
        <dbReference type="SAM" id="MobiDB-lite"/>
    </source>
</evidence>
<feature type="region of interest" description="Disordered" evidence="2">
    <location>
        <begin position="1"/>
        <end position="36"/>
    </location>
</feature>
<evidence type="ECO:0000259" key="3">
    <source>
        <dbReference type="PROSITE" id="PS50157"/>
    </source>
</evidence>
<dbReference type="AlphaFoldDB" id="A0A2J5HEK7"/>
<dbReference type="Proteomes" id="UP000235023">
    <property type="component" value="Unassembled WGS sequence"/>
</dbReference>
<dbReference type="PROSITE" id="PS50157">
    <property type="entry name" value="ZINC_FINGER_C2H2_2"/>
    <property type="match status" value="1"/>
</dbReference>
<name>A0A2J5HEK7_9EURO</name>
<dbReference type="PROSITE" id="PS00028">
    <property type="entry name" value="ZINC_FINGER_C2H2_1"/>
    <property type="match status" value="1"/>
</dbReference>
<keyword evidence="1" id="KW-0479">Metal-binding</keyword>
<dbReference type="SMART" id="SM00355">
    <property type="entry name" value="ZnF_C2H2"/>
    <property type="match status" value="2"/>
</dbReference>
<keyword evidence="1" id="KW-0862">Zinc</keyword>
<feature type="domain" description="C2H2-type" evidence="3">
    <location>
        <begin position="194"/>
        <end position="222"/>
    </location>
</feature>